<sequence>MPIGRFNAKAGGHPVGIRKLWRDSIAAFRAGRAGGEALREFQDEQEIQRLGAQWGKAKTPAEREAAGLEAVKYVIYGAKGESRGPHLAEEEELQWSDNPGAREAYLVKRWNNPYFGPSRRAVSTEELSEARKTDRDKFLVAQNSLSGLAKEIGELPSPMTVGDLHKARQSLDELIQFAVSVGGAAKEVAVKADQIRDAVVLAIREAFSGDTEKLEKIERADAYHKDHVRKFHLPIVAGIIGIERIIPDDELVPALVSEDPATISILLDLLPEDDCVVMQAAAMKLILRVLEEGYIDPQLDKKLAVLARE</sequence>
<accession>A0A090GAM7</accession>
<dbReference type="AlphaFoldDB" id="A0A090GAM7"/>
<organism evidence="1 2">
    <name type="scientific">Mesorhizobium plurifarium</name>
    <dbReference type="NCBI Taxonomy" id="69974"/>
    <lineage>
        <taxon>Bacteria</taxon>
        <taxon>Pseudomonadati</taxon>
        <taxon>Pseudomonadota</taxon>
        <taxon>Alphaproteobacteria</taxon>
        <taxon>Hyphomicrobiales</taxon>
        <taxon>Phyllobacteriaceae</taxon>
        <taxon>Mesorhizobium</taxon>
    </lineage>
</organism>
<dbReference type="EMBL" id="CCNE01000015">
    <property type="protein sequence ID" value="CDX56024.1"/>
    <property type="molecule type" value="Genomic_DNA"/>
</dbReference>
<gene>
    <name evidence="1" type="ORF">MPL3365_220017</name>
</gene>
<name>A0A090GAM7_MESPL</name>
<reference evidence="1 2" key="1">
    <citation type="submission" date="2014-08" db="EMBL/GenBank/DDBJ databases">
        <authorList>
            <person name="Moulin Lionel"/>
        </authorList>
    </citation>
    <scope>NUCLEOTIDE SEQUENCE [LARGE SCALE GENOMIC DNA]</scope>
</reference>
<evidence type="ECO:0000313" key="1">
    <source>
        <dbReference type="EMBL" id="CDX56024.1"/>
    </source>
</evidence>
<evidence type="ECO:0000313" key="2">
    <source>
        <dbReference type="Proteomes" id="UP000046122"/>
    </source>
</evidence>
<dbReference type="Proteomes" id="UP000046122">
    <property type="component" value="Unassembled WGS sequence"/>
</dbReference>
<proteinExistence type="predicted"/>
<protein>
    <submittedName>
        <fullName evidence="1">Uncharacterized protein</fullName>
    </submittedName>
</protein>